<feature type="region of interest" description="Disordered" evidence="7">
    <location>
        <begin position="30"/>
        <end position="56"/>
    </location>
</feature>
<evidence type="ECO:0000259" key="8">
    <source>
        <dbReference type="Pfam" id="PF05010"/>
    </source>
</evidence>
<feature type="compositionally biased region" description="Basic and acidic residues" evidence="7">
    <location>
        <begin position="230"/>
        <end position="251"/>
    </location>
</feature>
<comment type="similarity">
    <text evidence="2">Belongs to the TACC family.</text>
</comment>
<reference evidence="9 10" key="1">
    <citation type="journal article" date="2023" name="Nat. Commun.">
        <title>Origin of minicircular mitochondrial genomes in red algae.</title>
        <authorList>
            <person name="Lee Y."/>
            <person name="Cho C.H."/>
            <person name="Lee Y.M."/>
            <person name="Park S.I."/>
            <person name="Yang J.H."/>
            <person name="West J.A."/>
            <person name="Bhattacharya D."/>
            <person name="Yoon H.S."/>
        </authorList>
    </citation>
    <scope>NUCLEOTIDE SEQUENCE [LARGE SCALE GENOMIC DNA]</scope>
    <source>
        <strain evidence="9 10">CCMP1338</strain>
        <tissue evidence="9">Whole cell</tissue>
    </source>
</reference>
<comment type="caution">
    <text evidence="9">The sequence shown here is derived from an EMBL/GenBank/DDBJ whole genome shotgun (WGS) entry which is preliminary data.</text>
</comment>
<dbReference type="Pfam" id="PF05010">
    <property type="entry name" value="TACC_C"/>
    <property type="match status" value="1"/>
</dbReference>
<feature type="region of interest" description="Disordered" evidence="7">
    <location>
        <begin position="151"/>
        <end position="251"/>
    </location>
</feature>
<comment type="subcellular location">
    <subcellularLocation>
        <location evidence="1">Cytoplasm</location>
        <location evidence="1">Cytoskeleton</location>
    </subcellularLocation>
</comment>
<sequence length="533" mass="60378">MDLRNSVEDNAVDDEEVTFKPRGDRIREFRRRRNEAKKSDVAALSEQSGKENVENHEQIRLDQPKLKDISGREKEVVTSIDKAIRESHSRQSPIYSSRDSNTITAMELATPILEKNAVVKMDLATVAKHTATKRLDFSDANDLILSSGKRVETLTSSQQKREADSRSGQQHAGDVRGDSTAVEPANSERQLVTFHLEDQKLESEEINESTEKEHNSLEASSDGEGTVPKDSVHNDTHAEDSVPKDGDDCSTAKDKWIEEKTGQETAIAEVNSSLDAELESMRLELEKRSNELTQVKNDFTATVHKLTIESEQTAAEEQSLLKSENEKLQEELRSNSAAFSSLKQRYGKFKDAIIKYDAQEKELISQIRTLKKTLLELEKWNKDFKQHAEKKLEEAFEQACAYRNQAKEKSAEADKLIAEGIDLKDSLDAVQKAKQELEVKVQSLAAEVAELRQTVHRLNRSGQSLSESKQIEDRLTACEEENKALKVKMFDSMQLMEALRKERDDERTAKTALEKQNNELQTLCDELFLKLEV</sequence>
<dbReference type="GO" id="GO:0005856">
    <property type="term" value="C:cytoskeleton"/>
    <property type="evidence" value="ECO:0007669"/>
    <property type="project" value="UniProtKB-SubCell"/>
</dbReference>
<dbReference type="EMBL" id="JAMWBK010000003">
    <property type="protein sequence ID" value="KAJ8906624.1"/>
    <property type="molecule type" value="Genomic_DNA"/>
</dbReference>
<evidence type="ECO:0000256" key="6">
    <source>
        <dbReference type="SAM" id="Coils"/>
    </source>
</evidence>
<feature type="compositionally biased region" description="Basic and acidic residues" evidence="7">
    <location>
        <begin position="195"/>
        <end position="216"/>
    </location>
</feature>
<dbReference type="Proteomes" id="UP001157974">
    <property type="component" value="Unassembled WGS sequence"/>
</dbReference>
<dbReference type="InterPro" id="IPR007707">
    <property type="entry name" value="TACC_C"/>
</dbReference>
<evidence type="ECO:0000256" key="4">
    <source>
        <dbReference type="ARBA" id="ARBA00023054"/>
    </source>
</evidence>
<proteinExistence type="inferred from homology"/>
<evidence type="ECO:0000256" key="5">
    <source>
        <dbReference type="ARBA" id="ARBA00023212"/>
    </source>
</evidence>
<evidence type="ECO:0000313" key="10">
    <source>
        <dbReference type="Proteomes" id="UP001157974"/>
    </source>
</evidence>
<evidence type="ECO:0000256" key="1">
    <source>
        <dbReference type="ARBA" id="ARBA00004245"/>
    </source>
</evidence>
<organism evidence="9 10">
    <name type="scientific">Rhodosorus marinus</name>
    <dbReference type="NCBI Taxonomy" id="101924"/>
    <lineage>
        <taxon>Eukaryota</taxon>
        <taxon>Rhodophyta</taxon>
        <taxon>Stylonematophyceae</taxon>
        <taxon>Stylonematales</taxon>
        <taxon>Stylonemataceae</taxon>
        <taxon>Rhodosorus</taxon>
    </lineage>
</organism>
<evidence type="ECO:0000256" key="2">
    <source>
        <dbReference type="ARBA" id="ARBA00009423"/>
    </source>
</evidence>
<evidence type="ECO:0000256" key="7">
    <source>
        <dbReference type="SAM" id="MobiDB-lite"/>
    </source>
</evidence>
<protein>
    <recommendedName>
        <fullName evidence="8">Transforming acidic coiled-coil-containing protein C-terminal domain-containing protein</fullName>
    </recommendedName>
</protein>
<keyword evidence="5" id="KW-0206">Cytoskeleton</keyword>
<feature type="domain" description="Transforming acidic coiled-coil-containing protein C-terminal" evidence="8">
    <location>
        <begin position="276"/>
        <end position="411"/>
    </location>
</feature>
<dbReference type="AlphaFoldDB" id="A0AAV8UX40"/>
<keyword evidence="10" id="KW-1185">Reference proteome</keyword>
<name>A0AAV8UX40_9RHOD</name>
<feature type="coiled-coil region" evidence="6">
    <location>
        <begin position="271"/>
        <end position="345"/>
    </location>
</feature>
<feature type="coiled-coil region" evidence="6">
    <location>
        <begin position="427"/>
        <end position="530"/>
    </location>
</feature>
<gene>
    <name evidence="9" type="ORF">NDN08_003117</name>
</gene>
<accession>A0AAV8UX40</accession>
<evidence type="ECO:0000313" key="9">
    <source>
        <dbReference type="EMBL" id="KAJ8906624.1"/>
    </source>
</evidence>
<keyword evidence="4 6" id="KW-0175">Coiled coil</keyword>
<evidence type="ECO:0000256" key="3">
    <source>
        <dbReference type="ARBA" id="ARBA00022490"/>
    </source>
</evidence>
<keyword evidence="3" id="KW-0963">Cytoplasm</keyword>